<dbReference type="KEGG" id="hfv:R50_2178"/>
<accession>A0A6F8ZIX0</accession>
<feature type="transmembrane region" description="Helical" evidence="1">
    <location>
        <begin position="6"/>
        <end position="26"/>
    </location>
</feature>
<keyword evidence="1" id="KW-1133">Transmembrane helix</keyword>
<keyword evidence="1" id="KW-0812">Transmembrane</keyword>
<organism evidence="2 3">
    <name type="scientific">Candidatus Hydrogenisulfobacillus filiaventi</name>
    <dbReference type="NCBI Taxonomy" id="2707344"/>
    <lineage>
        <taxon>Bacteria</taxon>
        <taxon>Bacillati</taxon>
        <taxon>Bacillota</taxon>
        <taxon>Clostridia</taxon>
        <taxon>Eubacteriales</taxon>
        <taxon>Clostridiales Family XVII. Incertae Sedis</taxon>
        <taxon>Candidatus Hydrogenisulfobacillus</taxon>
    </lineage>
</organism>
<evidence type="ECO:0000313" key="2">
    <source>
        <dbReference type="EMBL" id="CAB1129675.1"/>
    </source>
</evidence>
<gene>
    <name evidence="2" type="ORF">R50_2178</name>
</gene>
<protein>
    <submittedName>
        <fullName evidence="2">Uncharacterized protein</fullName>
    </submittedName>
</protein>
<dbReference type="Proteomes" id="UP000503399">
    <property type="component" value="Chromosome"/>
</dbReference>
<keyword evidence="1" id="KW-0472">Membrane</keyword>
<dbReference type="EMBL" id="LR778114">
    <property type="protein sequence ID" value="CAB1129675.1"/>
    <property type="molecule type" value="Genomic_DNA"/>
</dbReference>
<evidence type="ECO:0000256" key="1">
    <source>
        <dbReference type="SAM" id="Phobius"/>
    </source>
</evidence>
<sequence length="50" mass="5683">MGGWVAALLAFDAALLLGLIAVLLRVERRLERLEKVRRPRRRSNGGRRLS</sequence>
<keyword evidence="3" id="KW-1185">Reference proteome</keyword>
<reference evidence="2 3" key="1">
    <citation type="submission" date="2020-02" db="EMBL/GenBank/DDBJ databases">
        <authorList>
            <person name="Hogendoorn C."/>
        </authorList>
    </citation>
    <scope>NUCLEOTIDE SEQUENCE [LARGE SCALE GENOMIC DNA]</scope>
    <source>
        <strain evidence="2">R501</strain>
    </source>
</reference>
<name>A0A6F8ZIX0_9FIRM</name>
<proteinExistence type="predicted"/>
<dbReference type="AlphaFoldDB" id="A0A6F8ZIX0"/>
<evidence type="ECO:0000313" key="3">
    <source>
        <dbReference type="Proteomes" id="UP000503399"/>
    </source>
</evidence>